<comment type="similarity">
    <text evidence="1">Belongs to the LysR transcriptional regulatory family.</text>
</comment>
<dbReference type="SUPFAM" id="SSF53850">
    <property type="entry name" value="Periplasmic binding protein-like II"/>
    <property type="match status" value="1"/>
</dbReference>
<dbReference type="GO" id="GO:0003677">
    <property type="term" value="F:DNA binding"/>
    <property type="evidence" value="ECO:0007669"/>
    <property type="project" value="UniProtKB-KW"/>
</dbReference>
<dbReference type="SUPFAM" id="SSF46785">
    <property type="entry name" value="Winged helix' DNA-binding domain"/>
    <property type="match status" value="1"/>
</dbReference>
<dbReference type="Gene3D" id="3.40.190.290">
    <property type="match status" value="1"/>
</dbReference>
<evidence type="ECO:0000313" key="7">
    <source>
        <dbReference type="Proteomes" id="UP000531216"/>
    </source>
</evidence>
<dbReference type="InterPro" id="IPR036390">
    <property type="entry name" value="WH_DNA-bd_sf"/>
</dbReference>
<dbReference type="PANTHER" id="PTHR30419">
    <property type="entry name" value="HTH-TYPE TRANSCRIPTIONAL REGULATOR YBHD"/>
    <property type="match status" value="1"/>
</dbReference>
<dbReference type="InterPro" id="IPR000847">
    <property type="entry name" value="LysR_HTH_N"/>
</dbReference>
<dbReference type="AlphaFoldDB" id="A0A7W6BVD1"/>
<dbReference type="EMBL" id="JACIDO010000006">
    <property type="protein sequence ID" value="MBB3936995.1"/>
    <property type="molecule type" value="Genomic_DNA"/>
</dbReference>
<accession>A0A7W6BVD1</accession>
<keyword evidence="2" id="KW-0805">Transcription regulation</keyword>
<dbReference type="PRINTS" id="PR00039">
    <property type="entry name" value="HTHLYSR"/>
</dbReference>
<dbReference type="GO" id="GO:0003700">
    <property type="term" value="F:DNA-binding transcription factor activity"/>
    <property type="evidence" value="ECO:0007669"/>
    <property type="project" value="InterPro"/>
</dbReference>
<evidence type="ECO:0000256" key="2">
    <source>
        <dbReference type="ARBA" id="ARBA00023015"/>
    </source>
</evidence>
<proteinExistence type="inferred from homology"/>
<sequence>MKRIDLSPFELQVFLVLVETGSFRAVAHHFALSQPAVSRAVARIEQRIGARLFDRTSRSVALTPQGEALLPIARRVIHDLTTSLDEITQSLSAIGGHVAIAALPSIASAILPPLFARLHRDDPEIRLSIIDTLLDGVTGAVAQGEVDFGIAVEPSRRLPDLVFEPLTTDRFVAVLSARHALASLPDLSWADLATHPVVAMRSLTSVRQLTDEGFASAGCAVVPAFEVSHLASAGALVAAGLGVTALPELALKAFDTEGIVTRPLTAPVVHRAICLVQRRGRTLSPTAALVRQRLLMLAP</sequence>
<dbReference type="GO" id="GO:0005829">
    <property type="term" value="C:cytosol"/>
    <property type="evidence" value="ECO:0007669"/>
    <property type="project" value="TreeGrafter"/>
</dbReference>
<keyword evidence="3" id="KW-0238">DNA-binding</keyword>
<evidence type="ECO:0000259" key="5">
    <source>
        <dbReference type="PROSITE" id="PS50931"/>
    </source>
</evidence>
<dbReference type="InterPro" id="IPR005119">
    <property type="entry name" value="LysR_subst-bd"/>
</dbReference>
<dbReference type="CDD" id="cd08440">
    <property type="entry name" value="PBP2_LTTR_like_4"/>
    <property type="match status" value="1"/>
</dbReference>
<dbReference type="FunFam" id="1.10.10.10:FF:000001">
    <property type="entry name" value="LysR family transcriptional regulator"/>
    <property type="match status" value="1"/>
</dbReference>
<dbReference type="InterPro" id="IPR036388">
    <property type="entry name" value="WH-like_DNA-bd_sf"/>
</dbReference>
<feature type="domain" description="HTH lysR-type" evidence="5">
    <location>
        <begin position="11"/>
        <end position="63"/>
    </location>
</feature>
<dbReference type="Gene3D" id="1.10.10.10">
    <property type="entry name" value="Winged helix-like DNA-binding domain superfamily/Winged helix DNA-binding domain"/>
    <property type="match status" value="1"/>
</dbReference>
<protein>
    <submittedName>
        <fullName evidence="6">LysR family carnitine catabolism transcriptional activator</fullName>
    </submittedName>
</protein>
<dbReference type="Pfam" id="PF00126">
    <property type="entry name" value="HTH_1"/>
    <property type="match status" value="1"/>
</dbReference>
<organism evidence="6 7">
    <name type="scientific">Aureimonas phyllosphaerae</name>
    <dbReference type="NCBI Taxonomy" id="1166078"/>
    <lineage>
        <taxon>Bacteria</taxon>
        <taxon>Pseudomonadati</taxon>
        <taxon>Pseudomonadota</taxon>
        <taxon>Alphaproteobacteria</taxon>
        <taxon>Hyphomicrobiales</taxon>
        <taxon>Aurantimonadaceae</taxon>
        <taxon>Aureimonas</taxon>
    </lineage>
</organism>
<evidence type="ECO:0000313" key="6">
    <source>
        <dbReference type="EMBL" id="MBB3936995.1"/>
    </source>
</evidence>
<keyword evidence="7" id="KW-1185">Reference proteome</keyword>
<evidence type="ECO:0000256" key="4">
    <source>
        <dbReference type="ARBA" id="ARBA00023163"/>
    </source>
</evidence>
<dbReference type="InterPro" id="IPR050950">
    <property type="entry name" value="HTH-type_LysR_regulators"/>
</dbReference>
<gene>
    <name evidence="6" type="ORF">GGR05_003160</name>
</gene>
<name>A0A7W6BVD1_9HYPH</name>
<dbReference type="RefSeq" id="WP_175526911.1">
    <property type="nucleotide sequence ID" value="NZ_FOOA01000020.1"/>
</dbReference>
<dbReference type="Pfam" id="PF03466">
    <property type="entry name" value="LysR_substrate"/>
    <property type="match status" value="1"/>
</dbReference>
<reference evidence="6 7" key="1">
    <citation type="submission" date="2020-08" db="EMBL/GenBank/DDBJ databases">
        <title>Genomic Encyclopedia of Type Strains, Phase IV (KMG-IV): sequencing the most valuable type-strain genomes for metagenomic binning, comparative biology and taxonomic classification.</title>
        <authorList>
            <person name="Goeker M."/>
        </authorList>
    </citation>
    <scope>NUCLEOTIDE SEQUENCE [LARGE SCALE GENOMIC DNA]</scope>
    <source>
        <strain evidence="6 7">DSM 25024</strain>
    </source>
</reference>
<dbReference type="PANTHER" id="PTHR30419:SF8">
    <property type="entry name" value="NITROGEN ASSIMILATION TRANSCRIPTIONAL ACTIVATOR-RELATED"/>
    <property type="match status" value="1"/>
</dbReference>
<dbReference type="PROSITE" id="PS50931">
    <property type="entry name" value="HTH_LYSR"/>
    <property type="match status" value="1"/>
</dbReference>
<evidence type="ECO:0000256" key="3">
    <source>
        <dbReference type="ARBA" id="ARBA00023125"/>
    </source>
</evidence>
<evidence type="ECO:0000256" key="1">
    <source>
        <dbReference type="ARBA" id="ARBA00009437"/>
    </source>
</evidence>
<comment type="caution">
    <text evidence="6">The sequence shown here is derived from an EMBL/GenBank/DDBJ whole genome shotgun (WGS) entry which is preliminary data.</text>
</comment>
<dbReference type="Proteomes" id="UP000531216">
    <property type="component" value="Unassembled WGS sequence"/>
</dbReference>
<keyword evidence="4" id="KW-0804">Transcription</keyword>